<dbReference type="Gene3D" id="3.80.10.10">
    <property type="entry name" value="Ribonuclease Inhibitor"/>
    <property type="match status" value="1"/>
</dbReference>
<evidence type="ECO:0000313" key="3">
    <source>
        <dbReference type="Proteomes" id="UP000307440"/>
    </source>
</evidence>
<feature type="domain" description="F-box" evidence="1">
    <location>
        <begin position="10"/>
        <end position="52"/>
    </location>
</feature>
<dbReference type="OrthoDB" id="3247499at2759"/>
<dbReference type="InterPro" id="IPR032675">
    <property type="entry name" value="LRR_dom_sf"/>
</dbReference>
<dbReference type="InterPro" id="IPR036047">
    <property type="entry name" value="F-box-like_dom_sf"/>
</dbReference>
<dbReference type="Proteomes" id="UP000307440">
    <property type="component" value="Unassembled WGS sequence"/>
</dbReference>
<accession>A0A5C3KC83</accession>
<dbReference type="EMBL" id="ML210492">
    <property type="protein sequence ID" value="TFK17561.1"/>
    <property type="molecule type" value="Genomic_DNA"/>
</dbReference>
<dbReference type="STRING" id="230819.A0A5C3KC83"/>
<gene>
    <name evidence="2" type="ORF">FA15DRAFT_675999</name>
</gene>
<organism evidence="2 3">
    <name type="scientific">Coprinopsis marcescibilis</name>
    <name type="common">Agaric fungus</name>
    <name type="synonym">Psathyrella marcescibilis</name>
    <dbReference type="NCBI Taxonomy" id="230819"/>
    <lineage>
        <taxon>Eukaryota</taxon>
        <taxon>Fungi</taxon>
        <taxon>Dikarya</taxon>
        <taxon>Basidiomycota</taxon>
        <taxon>Agaricomycotina</taxon>
        <taxon>Agaricomycetes</taxon>
        <taxon>Agaricomycetidae</taxon>
        <taxon>Agaricales</taxon>
        <taxon>Agaricineae</taxon>
        <taxon>Psathyrellaceae</taxon>
        <taxon>Coprinopsis</taxon>
    </lineage>
</organism>
<evidence type="ECO:0000259" key="1">
    <source>
        <dbReference type="Pfam" id="PF12937"/>
    </source>
</evidence>
<protein>
    <recommendedName>
        <fullName evidence="1">F-box domain-containing protein</fullName>
    </recommendedName>
</protein>
<sequence length="375" mass="41969">MELDQQPDVCLPNEILGAIFVHLSSASLAQVAIASSRFKAAAERILYSSIYIQDFVTVHSPSPWKTRRWCESVSKRTSINSVVRRVHIRWQTDGIPPPAPHYFIAFCEQLGVALSLLHSLESLELFLGPANLLDPNRQESIHAIERVVWRCSLPRLRTCSLGADYIKGAQPYTPLLCDFLVRHPTLLHFKVPDLNGRLNIPPTTLPDLSTFRGSADAAASLLPGRPVQSLALFGDDSTVNRENLPRLTCTSVPLRHLDLSAMSARPMLLRNIATHLPTLHTFRVRLALRHTLHFSFTGIRLLMGLSALLSSFSELETLDLSPTDLGGVGRADYREELALCQEWHRGCPTLRRIIFPSQTEFVFDANISTWTIVSR</sequence>
<proteinExistence type="predicted"/>
<name>A0A5C3KC83_COPMA</name>
<dbReference type="InterPro" id="IPR001810">
    <property type="entry name" value="F-box_dom"/>
</dbReference>
<dbReference type="AlphaFoldDB" id="A0A5C3KC83"/>
<evidence type="ECO:0000313" key="2">
    <source>
        <dbReference type="EMBL" id="TFK17561.1"/>
    </source>
</evidence>
<dbReference type="SUPFAM" id="SSF81383">
    <property type="entry name" value="F-box domain"/>
    <property type="match status" value="1"/>
</dbReference>
<reference evidence="2 3" key="1">
    <citation type="journal article" date="2019" name="Nat. Ecol. Evol.">
        <title>Megaphylogeny resolves global patterns of mushroom evolution.</title>
        <authorList>
            <person name="Varga T."/>
            <person name="Krizsan K."/>
            <person name="Foldi C."/>
            <person name="Dima B."/>
            <person name="Sanchez-Garcia M."/>
            <person name="Sanchez-Ramirez S."/>
            <person name="Szollosi G.J."/>
            <person name="Szarkandi J.G."/>
            <person name="Papp V."/>
            <person name="Albert L."/>
            <person name="Andreopoulos W."/>
            <person name="Angelini C."/>
            <person name="Antonin V."/>
            <person name="Barry K.W."/>
            <person name="Bougher N.L."/>
            <person name="Buchanan P."/>
            <person name="Buyck B."/>
            <person name="Bense V."/>
            <person name="Catcheside P."/>
            <person name="Chovatia M."/>
            <person name="Cooper J."/>
            <person name="Damon W."/>
            <person name="Desjardin D."/>
            <person name="Finy P."/>
            <person name="Geml J."/>
            <person name="Haridas S."/>
            <person name="Hughes K."/>
            <person name="Justo A."/>
            <person name="Karasinski D."/>
            <person name="Kautmanova I."/>
            <person name="Kiss B."/>
            <person name="Kocsube S."/>
            <person name="Kotiranta H."/>
            <person name="LaButti K.M."/>
            <person name="Lechner B.E."/>
            <person name="Liimatainen K."/>
            <person name="Lipzen A."/>
            <person name="Lukacs Z."/>
            <person name="Mihaltcheva S."/>
            <person name="Morgado L.N."/>
            <person name="Niskanen T."/>
            <person name="Noordeloos M.E."/>
            <person name="Ohm R.A."/>
            <person name="Ortiz-Santana B."/>
            <person name="Ovrebo C."/>
            <person name="Racz N."/>
            <person name="Riley R."/>
            <person name="Savchenko A."/>
            <person name="Shiryaev A."/>
            <person name="Soop K."/>
            <person name="Spirin V."/>
            <person name="Szebenyi C."/>
            <person name="Tomsovsky M."/>
            <person name="Tulloss R.E."/>
            <person name="Uehling J."/>
            <person name="Grigoriev I.V."/>
            <person name="Vagvolgyi C."/>
            <person name="Papp T."/>
            <person name="Martin F.M."/>
            <person name="Miettinen O."/>
            <person name="Hibbett D.S."/>
            <person name="Nagy L.G."/>
        </authorList>
    </citation>
    <scope>NUCLEOTIDE SEQUENCE [LARGE SCALE GENOMIC DNA]</scope>
    <source>
        <strain evidence="2 3">CBS 121175</strain>
    </source>
</reference>
<keyword evidence="3" id="KW-1185">Reference proteome</keyword>
<dbReference type="Pfam" id="PF12937">
    <property type="entry name" value="F-box-like"/>
    <property type="match status" value="1"/>
</dbReference>